<comment type="caution">
    <text evidence="6">The sequence shown here is derived from an EMBL/GenBank/DDBJ whole genome shotgun (WGS) entry which is preliminary data.</text>
</comment>
<proteinExistence type="predicted"/>
<dbReference type="PANTHER" id="PTHR44591">
    <property type="entry name" value="STRESS RESPONSE REGULATOR PROTEIN 1"/>
    <property type="match status" value="1"/>
</dbReference>
<dbReference type="SUPFAM" id="SSF52172">
    <property type="entry name" value="CheY-like"/>
    <property type="match status" value="1"/>
</dbReference>
<protein>
    <submittedName>
        <fullName evidence="6">Response regulator</fullName>
    </submittedName>
</protein>
<dbReference type="InterPro" id="IPR001789">
    <property type="entry name" value="Sig_transdc_resp-reg_receiver"/>
</dbReference>
<evidence type="ECO:0000256" key="1">
    <source>
        <dbReference type="ARBA" id="ARBA00022553"/>
    </source>
</evidence>
<dbReference type="Gene3D" id="3.40.50.2300">
    <property type="match status" value="1"/>
</dbReference>
<dbReference type="RefSeq" id="WP_316017471.1">
    <property type="nucleotide sequence ID" value="NZ_JAWDID010000007.1"/>
</dbReference>
<evidence type="ECO:0000256" key="2">
    <source>
        <dbReference type="ARBA" id="ARBA00023015"/>
    </source>
</evidence>
<keyword evidence="1 4" id="KW-0597">Phosphoprotein</keyword>
<evidence type="ECO:0000313" key="6">
    <source>
        <dbReference type="EMBL" id="MDU0339569.1"/>
    </source>
</evidence>
<evidence type="ECO:0000256" key="4">
    <source>
        <dbReference type="PROSITE-ProRule" id="PRU00169"/>
    </source>
</evidence>
<dbReference type="PROSITE" id="PS50110">
    <property type="entry name" value="RESPONSE_REGULATORY"/>
    <property type="match status" value="1"/>
</dbReference>
<accession>A0ABU3S466</accession>
<dbReference type="SMART" id="SM00448">
    <property type="entry name" value="REC"/>
    <property type="match status" value="1"/>
</dbReference>
<dbReference type="InterPro" id="IPR050595">
    <property type="entry name" value="Bact_response_regulator"/>
</dbReference>
<dbReference type="EMBL" id="JAWDID010000007">
    <property type="protein sequence ID" value="MDU0339569.1"/>
    <property type="molecule type" value="Genomic_DNA"/>
</dbReference>
<evidence type="ECO:0000259" key="5">
    <source>
        <dbReference type="PROSITE" id="PS50110"/>
    </source>
</evidence>
<dbReference type="Proteomes" id="UP001254257">
    <property type="component" value="Unassembled WGS sequence"/>
</dbReference>
<keyword evidence="3" id="KW-0804">Transcription</keyword>
<evidence type="ECO:0000313" key="7">
    <source>
        <dbReference type="Proteomes" id="UP001254257"/>
    </source>
</evidence>
<reference evidence="6 7" key="1">
    <citation type="submission" date="2023-09" db="EMBL/GenBank/DDBJ databases">
        <title>Whole genome shotgun sequencing (WGS) of Bosea sp. ZW T0_25, isolated from stored onions (Allium cepa).</title>
        <authorList>
            <person name="Stoll D.A."/>
            <person name="Huch M."/>
        </authorList>
    </citation>
    <scope>NUCLEOTIDE SEQUENCE [LARGE SCALE GENOMIC DNA]</scope>
    <source>
        <strain evidence="6 7">ZW T0_25</strain>
    </source>
</reference>
<name>A0ABU3S466_9HYPH</name>
<evidence type="ECO:0000256" key="3">
    <source>
        <dbReference type="ARBA" id="ARBA00023163"/>
    </source>
</evidence>
<organism evidence="6 7">
    <name type="scientific">Bosea rubneri</name>
    <dbReference type="NCBI Taxonomy" id="3075434"/>
    <lineage>
        <taxon>Bacteria</taxon>
        <taxon>Pseudomonadati</taxon>
        <taxon>Pseudomonadota</taxon>
        <taxon>Alphaproteobacteria</taxon>
        <taxon>Hyphomicrobiales</taxon>
        <taxon>Boseaceae</taxon>
        <taxon>Bosea</taxon>
    </lineage>
</organism>
<dbReference type="PANTHER" id="PTHR44591:SF3">
    <property type="entry name" value="RESPONSE REGULATORY DOMAIN-CONTAINING PROTEIN"/>
    <property type="match status" value="1"/>
</dbReference>
<dbReference type="InterPro" id="IPR011006">
    <property type="entry name" value="CheY-like_superfamily"/>
</dbReference>
<feature type="domain" description="Response regulatory" evidence="5">
    <location>
        <begin position="3"/>
        <end position="116"/>
    </location>
</feature>
<feature type="modified residue" description="4-aspartylphosphate" evidence="4">
    <location>
        <position position="53"/>
    </location>
</feature>
<dbReference type="Pfam" id="PF00072">
    <property type="entry name" value="Response_reg"/>
    <property type="match status" value="1"/>
</dbReference>
<gene>
    <name evidence="6" type="ORF">RKE40_06745</name>
</gene>
<keyword evidence="7" id="KW-1185">Reference proteome</keyword>
<sequence>MAVVLVVEDDPIVRMDVLSIIEEAGFEAIEATNADDAILILEARSDISVVFTDIEMPGSMNGLRLAFAVRDRWPPVAIIVASGRIRPHPDEIPDKAAFLRKPFSEQDVVQAVQAAAA</sequence>
<keyword evidence="2" id="KW-0805">Transcription regulation</keyword>